<reference evidence="4 5" key="1">
    <citation type="submission" date="2014-01" db="EMBL/GenBank/DDBJ databases">
        <title>Development of a Comparative Genomic Fingerprinting Assay for High Resolution Genotyping of Arcobacter butzleri.</title>
        <authorList>
            <person name="Webb A.L."/>
            <person name="Inglis G.D."/>
            <person name="Kruczkiewicz P."/>
            <person name="Selinger L.B."/>
            <person name="Taboada E.N."/>
        </authorList>
    </citation>
    <scope>NUCLEOTIDE SEQUENCE [LARGE SCALE GENOMIC DNA]</scope>
    <source>
        <strain evidence="4 5">L348</strain>
    </source>
</reference>
<dbReference type="RefSeq" id="WP_046996090.1">
    <property type="nucleotide sequence ID" value="NZ_JAIQ01000034.1"/>
</dbReference>
<dbReference type="Pfam" id="PF12469">
    <property type="entry name" value="Cmr2_N"/>
    <property type="match status" value="1"/>
</dbReference>
<protein>
    <recommendedName>
        <fullName evidence="3">GGDEF domain-containing protein</fullName>
    </recommendedName>
</protein>
<evidence type="ECO:0000256" key="2">
    <source>
        <dbReference type="ARBA" id="ARBA00023118"/>
    </source>
</evidence>
<dbReference type="NCBIfam" id="TIGR02577">
    <property type="entry name" value="cas_TM1794_Cmr2"/>
    <property type="match status" value="1"/>
</dbReference>
<name>A0A0G9K8V6_9BACT</name>
<sequence>MKYIALTIGPIYKTLKNSKKTRELWGGSYIFSYIMKQIMKEFKTRTFITPYIDESMFESGKEVGLFHDRFIFASLEKDKEELPKIIENVFSKLAENTSLSLDFLKAYFQINFIEIDVKENPIIETTPFLDSIEQFHNIGHYKENELVKMLKGNNSFFTKEAFGEKKSFPSLPEIALYDLKEYINIKTLLKDDELEIFENKEIKKYLKPYHKYIAIVHADGDNMSEVIKDTSNLSKTSKSLFEYCTNSHNLIKKFGGQTIFAGGDDLLFFAPVVSNSKTIFELLDEISQEFNSKFEEKASLSFGVSITYYKYPLYEALEKSRELLFSKAKQQPKNNIAYEVVKHSGQTFIGIVNKGNKEAYENFLSFVSIEKSLDDNFLHSLHHKINLHKKILDTIKTDKLKLENFFENYFNEAGHKEYREFFTKLIDYIMIEQNIENIYATLRFIKFIKGDKK</sequence>
<keyword evidence="2" id="KW-0051">Antiviral defense</keyword>
<gene>
    <name evidence="4" type="ORF">AA20_01355</name>
</gene>
<accession>A0A0G9K8V6</accession>
<dbReference type="GO" id="GO:0051607">
    <property type="term" value="P:defense response to virus"/>
    <property type="evidence" value="ECO:0007669"/>
    <property type="project" value="UniProtKB-KW"/>
</dbReference>
<organism evidence="4 5">
    <name type="scientific">Aliarcobacter butzleri L348</name>
    <dbReference type="NCBI Taxonomy" id="1447256"/>
    <lineage>
        <taxon>Bacteria</taxon>
        <taxon>Pseudomonadati</taxon>
        <taxon>Campylobacterota</taxon>
        <taxon>Epsilonproteobacteria</taxon>
        <taxon>Campylobacterales</taxon>
        <taxon>Arcobacteraceae</taxon>
        <taxon>Aliarcobacter</taxon>
    </lineage>
</organism>
<dbReference type="InterPro" id="IPR038242">
    <property type="entry name" value="Cmr2_N"/>
</dbReference>
<dbReference type="InterPro" id="IPR024615">
    <property type="entry name" value="CRISPR-assoc_Cmr2_N"/>
</dbReference>
<dbReference type="Gene3D" id="3.30.70.270">
    <property type="match status" value="1"/>
</dbReference>
<dbReference type="Pfam" id="PF22335">
    <property type="entry name" value="Cas10-Cmr2_palm2"/>
    <property type="match status" value="1"/>
</dbReference>
<dbReference type="Proteomes" id="UP000035514">
    <property type="component" value="Unassembled WGS sequence"/>
</dbReference>
<dbReference type="InterPro" id="IPR054767">
    <property type="entry name" value="Cas10-Cmr2_palm2"/>
</dbReference>
<evidence type="ECO:0000313" key="4">
    <source>
        <dbReference type="EMBL" id="KLE02180.1"/>
    </source>
</evidence>
<dbReference type="InterPro" id="IPR000160">
    <property type="entry name" value="GGDEF_dom"/>
</dbReference>
<dbReference type="InterPro" id="IPR043128">
    <property type="entry name" value="Rev_trsase/Diguanyl_cyclase"/>
</dbReference>
<proteinExistence type="predicted"/>
<comment type="caution">
    <text evidence="4">The sequence shown here is derived from an EMBL/GenBank/DDBJ whole genome shotgun (WGS) entry which is preliminary data.</text>
</comment>
<feature type="domain" description="GGDEF" evidence="3">
    <location>
        <begin position="211"/>
        <end position="341"/>
    </location>
</feature>
<dbReference type="GO" id="GO:0000166">
    <property type="term" value="F:nucleotide binding"/>
    <property type="evidence" value="ECO:0007669"/>
    <property type="project" value="UniProtKB-KW"/>
</dbReference>
<dbReference type="InterPro" id="IPR013407">
    <property type="entry name" value="CRISPR-assoc_prot_Cmr2"/>
</dbReference>
<dbReference type="AlphaFoldDB" id="A0A0G9K8V6"/>
<dbReference type="EMBL" id="JAIQ01000034">
    <property type="protein sequence ID" value="KLE02180.1"/>
    <property type="molecule type" value="Genomic_DNA"/>
</dbReference>
<dbReference type="PROSITE" id="PS50887">
    <property type="entry name" value="GGDEF"/>
    <property type="match status" value="1"/>
</dbReference>
<evidence type="ECO:0000259" key="3">
    <source>
        <dbReference type="PROSITE" id="PS50887"/>
    </source>
</evidence>
<evidence type="ECO:0000256" key="1">
    <source>
        <dbReference type="ARBA" id="ARBA00022741"/>
    </source>
</evidence>
<dbReference type="Gene3D" id="3.30.70.2220">
    <property type="entry name" value="CRISPR-Cas system, Cmr2 subunit, D1 domain, cysteine cluster"/>
    <property type="match status" value="1"/>
</dbReference>
<keyword evidence="1" id="KW-0547">Nucleotide-binding</keyword>
<evidence type="ECO:0000313" key="5">
    <source>
        <dbReference type="Proteomes" id="UP000035514"/>
    </source>
</evidence>
<dbReference type="PATRIC" id="fig|1447256.3.peg.262"/>